<dbReference type="AlphaFoldDB" id="A0A089MFC3"/>
<dbReference type="Pfam" id="PF00309">
    <property type="entry name" value="Sigma54_AID"/>
    <property type="match status" value="1"/>
</dbReference>
<protein>
    <recommendedName>
        <fullName evidence="13">RNA polymerase sigma-54 factor</fullName>
    </recommendedName>
</protein>
<reference evidence="11 12" key="1">
    <citation type="submission" date="2014-08" db="EMBL/GenBank/DDBJ databases">
        <title>Comparative genomics of the Paenibacillus odorifer group.</title>
        <authorList>
            <person name="den Bakker H.C."/>
            <person name="Tsai Y.-C."/>
            <person name="Martin N."/>
            <person name="Korlach J."/>
            <person name="Wiedmann M."/>
        </authorList>
    </citation>
    <scope>NUCLEOTIDE SEQUENCE [LARGE SCALE GENOMIC DNA]</scope>
    <source>
        <strain evidence="11 12">DSM 15220</strain>
    </source>
</reference>
<accession>A0A089MFC3</accession>
<dbReference type="RefSeq" id="WP_025707248.1">
    <property type="nucleotide sequence ID" value="NZ_CP009287.1"/>
</dbReference>
<dbReference type="PRINTS" id="PR00045">
    <property type="entry name" value="SIGMA54FCT"/>
</dbReference>
<feature type="domain" description="RNA polymerase sigma factor 54 DNA-binding" evidence="9">
    <location>
        <begin position="268"/>
        <end position="424"/>
    </location>
</feature>
<keyword evidence="7" id="KW-0238">DNA-binding</keyword>
<dbReference type="GO" id="GO:0016779">
    <property type="term" value="F:nucleotidyltransferase activity"/>
    <property type="evidence" value="ECO:0007669"/>
    <property type="project" value="UniProtKB-KW"/>
</dbReference>
<dbReference type="NCBIfam" id="TIGR02395">
    <property type="entry name" value="rpoN_sigma"/>
    <property type="match status" value="1"/>
</dbReference>
<dbReference type="PROSITE" id="PS00718">
    <property type="entry name" value="SIGMA54_2"/>
    <property type="match status" value="1"/>
</dbReference>
<keyword evidence="8" id="KW-0804">Transcription</keyword>
<evidence type="ECO:0000256" key="3">
    <source>
        <dbReference type="ARBA" id="ARBA00022679"/>
    </source>
</evidence>
<evidence type="ECO:0000256" key="5">
    <source>
        <dbReference type="ARBA" id="ARBA00023015"/>
    </source>
</evidence>
<sequence length="428" mass="48266">MRLVMDTKQKMGLSPGLRQSVEVLQMDSQELDQYVHRLSEENPLIEVEYTWGASSVKGCKSTQHLLQYAAGPRHTLQDHLLSQLTLLSLTKSEQALAAYLIGCLDDNGYFAEQVEGVAAGLGVGCQVIEAGLRHVQSLEPYGVGARNLQECLLLQLEHSGRMTPLLRLLIEHHLEQLGGNQLVRVAKELKTSLKNIQESYSVIKSLNPRPAYTLDNGQSTVYIVPDVYVMQKNGSHEAAVHPLSCPQIILAESYQDILRLSGDEETHRYLQEKNEQACWIMKCLEERKKTLCRVAGAILKLQRPFFERGQDYLVPLTLGRIAEELELHESTVSRAVRGKYMQCIWGTFELKYFFPSGISGEASDWTPDALKRVIRDLIEGEDKQAAYSDRRIAELLLEQGAVISRRTVAKYRESMRIASAPGRREYPI</sequence>
<comment type="similarity">
    <text evidence="1">Belongs to the sigma-54 factor family.</text>
</comment>
<keyword evidence="2" id="KW-0240">DNA-directed RNA polymerase</keyword>
<dbReference type="PIRSF" id="PIRSF000774">
    <property type="entry name" value="RpoN"/>
    <property type="match status" value="1"/>
</dbReference>
<evidence type="ECO:0000256" key="2">
    <source>
        <dbReference type="ARBA" id="ARBA00022478"/>
    </source>
</evidence>
<evidence type="ECO:0000256" key="6">
    <source>
        <dbReference type="ARBA" id="ARBA00023082"/>
    </source>
</evidence>
<dbReference type="InterPro" id="IPR007046">
    <property type="entry name" value="RNA_pol_sigma_54_core-bd"/>
</dbReference>
<dbReference type="Pfam" id="PF04963">
    <property type="entry name" value="Sigma54_CBD"/>
    <property type="match status" value="1"/>
</dbReference>
<evidence type="ECO:0000313" key="12">
    <source>
        <dbReference type="Proteomes" id="UP000029500"/>
    </source>
</evidence>
<evidence type="ECO:0000256" key="4">
    <source>
        <dbReference type="ARBA" id="ARBA00022695"/>
    </source>
</evidence>
<dbReference type="EMBL" id="CP009287">
    <property type="protein sequence ID" value="AIQ70178.1"/>
    <property type="molecule type" value="Genomic_DNA"/>
</dbReference>
<dbReference type="InterPro" id="IPR000394">
    <property type="entry name" value="RNA_pol_sigma_54"/>
</dbReference>
<dbReference type="STRING" id="189425.PGRAT_22885"/>
<dbReference type="Gene3D" id="1.10.10.1330">
    <property type="entry name" value="RNA polymerase sigma-54 factor, core-binding domain"/>
    <property type="match status" value="1"/>
</dbReference>
<dbReference type="InterPro" id="IPR038709">
    <property type="entry name" value="RpoN_core-bd_sf"/>
</dbReference>
<evidence type="ECO:0000256" key="1">
    <source>
        <dbReference type="ARBA" id="ARBA00008798"/>
    </source>
</evidence>
<keyword evidence="3" id="KW-0808">Transferase</keyword>
<evidence type="ECO:0000256" key="7">
    <source>
        <dbReference type="ARBA" id="ARBA00023125"/>
    </source>
</evidence>
<dbReference type="GO" id="GO:0000428">
    <property type="term" value="C:DNA-directed RNA polymerase complex"/>
    <property type="evidence" value="ECO:0007669"/>
    <property type="project" value="UniProtKB-KW"/>
</dbReference>
<keyword evidence="6" id="KW-0731">Sigma factor</keyword>
<gene>
    <name evidence="11" type="ORF">PGRAT_22885</name>
</gene>
<keyword evidence="5" id="KW-0805">Transcription regulation</keyword>
<dbReference type="GO" id="GO:0003677">
    <property type="term" value="F:DNA binding"/>
    <property type="evidence" value="ECO:0007669"/>
    <property type="project" value="UniProtKB-KW"/>
</dbReference>
<dbReference type="GO" id="GO:0016987">
    <property type="term" value="F:sigma factor activity"/>
    <property type="evidence" value="ECO:0007669"/>
    <property type="project" value="UniProtKB-KW"/>
</dbReference>
<feature type="domain" description="RNA polymerase sigma factor 54 core-binding" evidence="10">
    <location>
        <begin position="73"/>
        <end position="254"/>
    </location>
</feature>
<keyword evidence="4" id="KW-0548">Nucleotidyltransferase</keyword>
<organism evidence="11 12">
    <name type="scientific">Paenibacillus graminis</name>
    <dbReference type="NCBI Taxonomy" id="189425"/>
    <lineage>
        <taxon>Bacteria</taxon>
        <taxon>Bacillati</taxon>
        <taxon>Bacillota</taxon>
        <taxon>Bacilli</taxon>
        <taxon>Bacillales</taxon>
        <taxon>Paenibacillaceae</taxon>
        <taxon>Paenibacillus</taxon>
    </lineage>
</organism>
<evidence type="ECO:0008006" key="13">
    <source>
        <dbReference type="Google" id="ProtNLM"/>
    </source>
</evidence>
<dbReference type="Gene3D" id="1.10.10.60">
    <property type="entry name" value="Homeodomain-like"/>
    <property type="match status" value="1"/>
</dbReference>
<evidence type="ECO:0000256" key="8">
    <source>
        <dbReference type="ARBA" id="ARBA00023163"/>
    </source>
</evidence>
<dbReference type="KEGG" id="pgm:PGRAT_22885"/>
<dbReference type="eggNOG" id="COG1508">
    <property type="taxonomic scope" value="Bacteria"/>
</dbReference>
<dbReference type="GO" id="GO:0001216">
    <property type="term" value="F:DNA-binding transcription activator activity"/>
    <property type="evidence" value="ECO:0007669"/>
    <property type="project" value="InterPro"/>
</dbReference>
<dbReference type="PROSITE" id="PS50044">
    <property type="entry name" value="SIGMA54_3"/>
    <property type="match status" value="1"/>
</dbReference>
<proteinExistence type="inferred from homology"/>
<dbReference type="PANTHER" id="PTHR32248">
    <property type="entry name" value="RNA POLYMERASE SIGMA-54 FACTOR"/>
    <property type="match status" value="1"/>
</dbReference>
<dbReference type="PROSITE" id="PS00717">
    <property type="entry name" value="SIGMA54_1"/>
    <property type="match status" value="1"/>
</dbReference>
<name>A0A089MFC3_9BACL</name>
<dbReference type="PANTHER" id="PTHR32248:SF4">
    <property type="entry name" value="RNA POLYMERASE SIGMA-54 FACTOR"/>
    <property type="match status" value="1"/>
</dbReference>
<dbReference type="Pfam" id="PF04552">
    <property type="entry name" value="Sigma54_DBD"/>
    <property type="match status" value="1"/>
</dbReference>
<dbReference type="HOGENOM" id="CLU_020569_1_1_9"/>
<evidence type="ECO:0000259" key="10">
    <source>
        <dbReference type="Pfam" id="PF04963"/>
    </source>
</evidence>
<keyword evidence="12" id="KW-1185">Reference proteome</keyword>
<dbReference type="InterPro" id="IPR007634">
    <property type="entry name" value="RNA_pol_sigma_54_DNA-bd"/>
</dbReference>
<dbReference type="GO" id="GO:0006352">
    <property type="term" value="P:DNA-templated transcription initiation"/>
    <property type="evidence" value="ECO:0007669"/>
    <property type="project" value="InterPro"/>
</dbReference>
<evidence type="ECO:0000313" key="11">
    <source>
        <dbReference type="EMBL" id="AIQ70178.1"/>
    </source>
</evidence>
<dbReference type="Proteomes" id="UP000029500">
    <property type="component" value="Chromosome"/>
</dbReference>
<evidence type="ECO:0000259" key="9">
    <source>
        <dbReference type="Pfam" id="PF04552"/>
    </source>
</evidence>